<organism evidence="1 2">
    <name type="scientific">Butyricimonas faecalis</name>
    <dbReference type="NCBI Taxonomy" id="2093856"/>
    <lineage>
        <taxon>Bacteria</taxon>
        <taxon>Pseudomonadati</taxon>
        <taxon>Bacteroidota</taxon>
        <taxon>Bacteroidia</taxon>
        <taxon>Bacteroidales</taxon>
        <taxon>Odoribacteraceae</taxon>
        <taxon>Butyricimonas</taxon>
    </lineage>
</organism>
<evidence type="ECO:0000313" key="1">
    <source>
        <dbReference type="EMBL" id="AZS28287.1"/>
    </source>
</evidence>
<dbReference type="AlphaFoldDB" id="A0A3S9VP31"/>
<proteinExistence type="predicted"/>
<accession>A0A3S9VP31</accession>
<dbReference type="OrthoDB" id="9816224at2"/>
<dbReference type="Proteomes" id="UP000270673">
    <property type="component" value="Chromosome"/>
</dbReference>
<sequence length="880" mass="99425">MDDDKVGKMKMKGYFVLLVVLFTGGCLYGQDYEAWLKRERAEREKFAKEEKAGLQKLQKEYDAFVEARDKEFSEFLKQRWKEYEMFAGKKRDAGVPKPKVSPVASAKQDVKTVLLRVENPDEGRLVVRDASPVLRTKKSGSKQVRELQVCYVFYGNKVVLPVDEALKLECEKVNEEYFASYWLRASQSNYDELLDCLFAYKSALGLNDWGYYMLVRAFADHFLKGDNSRHLLCWFLMNKSGYMASLGFGEGKVSILLPARQAIYGRSYISRGGLHYYIMADLKRLATYEKNFAGSNRLLDLGFETALNFSVDRVQARSVVFDGREVKLLYNAHVVDFYGDYPSTELSVYFNTPFSNVAKESLSESLYAGLQGCDSKTRVSKLLSFLHESFPYMTDEEQFGQEKYFFPEEVLFYPYSDCEDRAAFFSSLVTLVAGLPCVGLSYPGHVAAAVKMDSVNVGNYLLLDGERYLSCDPTYIGASIGMSMPRYANQSAVVIKQEEGCGISREREDRVLARVKEAGGNVLNVSTGLVKGKDGEVYVTGVFDDVFRAGREVLKNTSKGNRVFLAKLDKSDRFAWALALDGSGENDLPRHLARHDEDVVLSGSFQGTARVGGRVLQAEEGQGMFVVNVGRSGNVKWTSTVAVPRELVDEGYSYMMKFNDRGEVLDSQFRPMMPEARGEEISVVRDNKWMISGMYTPVRPLVQENRIEAKHERGVLEMADRLKAINDVLVQENVHSTIAGLLAVVSLMSDGSEIIRGEEFIRALDRYNSSFKSKCPNIYKNIKRVDFVKGEHGFVDIKTTDGKSITIDKMRLNNGSRIRFSELPEGHVLVEVVDGMSVGKAFIWFKLNSVKLHRDTGDLVFDYDRDHTLKTFNLGRDILQ</sequence>
<evidence type="ECO:0000313" key="2">
    <source>
        <dbReference type="Proteomes" id="UP000270673"/>
    </source>
</evidence>
<reference evidence="1 2" key="1">
    <citation type="submission" date="2018-10" db="EMBL/GenBank/DDBJ databases">
        <title>Butyricimonas faecalis sp. nov., isolated from human faeces and emended description of the genus Butyricimonas.</title>
        <authorList>
            <person name="Le Roy T."/>
            <person name="Van der Smissen P."/>
            <person name="Paquot A."/>
            <person name="Delzenne N."/>
            <person name="Muccioli G."/>
            <person name="Collet J.-F."/>
            <person name="Cani P.D."/>
        </authorList>
    </citation>
    <scope>NUCLEOTIDE SEQUENCE [LARGE SCALE GENOMIC DNA]</scope>
    <source>
        <strain evidence="1 2">H184</strain>
    </source>
</reference>
<keyword evidence="2" id="KW-1185">Reference proteome</keyword>
<protein>
    <submittedName>
        <fullName evidence="1">Uncharacterized protein</fullName>
    </submittedName>
</protein>
<dbReference type="KEGG" id="buy:D8S85_01115"/>
<dbReference type="PROSITE" id="PS51257">
    <property type="entry name" value="PROKAR_LIPOPROTEIN"/>
    <property type="match status" value="1"/>
</dbReference>
<dbReference type="RefSeq" id="WP_127074715.1">
    <property type="nucleotide sequence ID" value="NZ_CP032819.1"/>
</dbReference>
<dbReference type="EMBL" id="CP032819">
    <property type="protein sequence ID" value="AZS28287.1"/>
    <property type="molecule type" value="Genomic_DNA"/>
</dbReference>
<gene>
    <name evidence="1" type="ORF">D8S85_01115</name>
</gene>
<name>A0A3S9VP31_9BACT</name>